<name>A0A8I2YDQ4_9AGAM</name>
<accession>A0A8I2YDQ4</accession>
<comment type="caution">
    <text evidence="1">The sequence shown here is derived from an EMBL/GenBank/DDBJ whole genome shotgun (WGS) entry which is preliminary data.</text>
</comment>
<protein>
    <submittedName>
        <fullName evidence="1">Uncharacterized protein</fullName>
    </submittedName>
</protein>
<gene>
    <name evidence="1" type="ORF">JVT61DRAFT_12565</name>
</gene>
<evidence type="ECO:0000313" key="2">
    <source>
        <dbReference type="Proteomes" id="UP000683000"/>
    </source>
</evidence>
<keyword evidence="2" id="KW-1185">Reference proteome</keyword>
<proteinExistence type="predicted"/>
<organism evidence="1 2">
    <name type="scientific">Boletus reticuloceps</name>
    <dbReference type="NCBI Taxonomy" id="495285"/>
    <lineage>
        <taxon>Eukaryota</taxon>
        <taxon>Fungi</taxon>
        <taxon>Dikarya</taxon>
        <taxon>Basidiomycota</taxon>
        <taxon>Agaricomycotina</taxon>
        <taxon>Agaricomycetes</taxon>
        <taxon>Agaricomycetidae</taxon>
        <taxon>Boletales</taxon>
        <taxon>Boletineae</taxon>
        <taxon>Boletaceae</taxon>
        <taxon>Boletoideae</taxon>
        <taxon>Boletus</taxon>
    </lineage>
</organism>
<sequence>MPFGNRTASSAVRDKAGPAISNISPTLLIISPPSSSSARAGELAPSLTHSSLVAAVLRDNLALFSSSLTNSWITVVIVVLHASSLEPRRPFSSSVTNSPFPVDVVLPQIPSSLFAALSKSPVPCRRRRPSRKLHHPSSLPFSVTNSTRFPAAHRPVVVLDAQTTRSPSSSGSRFFSLTV</sequence>
<reference evidence="1" key="1">
    <citation type="submission" date="2021-03" db="EMBL/GenBank/DDBJ databases">
        <title>Evolutionary innovations through gain and loss of genes in the ectomycorrhizal Boletales.</title>
        <authorList>
            <person name="Wu G."/>
            <person name="Miyauchi S."/>
            <person name="Morin E."/>
            <person name="Yang Z.-L."/>
            <person name="Xu J."/>
            <person name="Martin F.M."/>
        </authorList>
    </citation>
    <scope>NUCLEOTIDE SEQUENCE</scope>
    <source>
        <strain evidence="1">BR01</strain>
    </source>
</reference>
<evidence type="ECO:0000313" key="1">
    <source>
        <dbReference type="EMBL" id="KAG6370044.1"/>
    </source>
</evidence>
<dbReference type="AlphaFoldDB" id="A0A8I2YDQ4"/>
<dbReference type="EMBL" id="JAGFBS010000058">
    <property type="protein sequence ID" value="KAG6370044.1"/>
    <property type="molecule type" value="Genomic_DNA"/>
</dbReference>
<dbReference type="Proteomes" id="UP000683000">
    <property type="component" value="Unassembled WGS sequence"/>
</dbReference>